<reference evidence="2 3" key="2">
    <citation type="submission" date="2024-05" db="EMBL/GenBank/DDBJ databases">
        <authorList>
            <person name="Chen Y."/>
            <person name="Shah S."/>
            <person name="Dougan E. K."/>
            <person name="Thang M."/>
            <person name="Chan C."/>
        </authorList>
    </citation>
    <scope>NUCLEOTIDE SEQUENCE [LARGE SCALE GENOMIC DNA]</scope>
</reference>
<protein>
    <submittedName>
        <fullName evidence="1">Uncharacterized protein</fullName>
    </submittedName>
</protein>
<dbReference type="EMBL" id="CAMXCT030000002">
    <property type="protein sequence ID" value="CAL4759609.1"/>
    <property type="molecule type" value="Genomic_DNA"/>
</dbReference>
<dbReference type="AlphaFoldDB" id="A0A9P1BFF4"/>
<dbReference type="Proteomes" id="UP001152797">
    <property type="component" value="Unassembled WGS sequence"/>
</dbReference>
<sequence>MLHDFLRDRMAKLLVEKPELRLKANQQKLLDELNNDDIEANCWSCHVQIDNDLWLVVPSMPKNAPNLIVFHKGEIAVEFGGFFCKRLIQFHLPTVADDNEEPVVQEPQSLLPDSQ</sequence>
<proteinExistence type="predicted"/>
<gene>
    <name evidence="1" type="ORF">C1SCF055_LOCUS887</name>
</gene>
<comment type="caution">
    <text evidence="1">The sequence shown here is derived from an EMBL/GenBank/DDBJ whole genome shotgun (WGS) entry which is preliminary data.</text>
</comment>
<reference evidence="1" key="1">
    <citation type="submission" date="2022-10" db="EMBL/GenBank/DDBJ databases">
        <authorList>
            <person name="Chen Y."/>
            <person name="Dougan E. K."/>
            <person name="Chan C."/>
            <person name="Rhodes N."/>
            <person name="Thang M."/>
        </authorList>
    </citation>
    <scope>NUCLEOTIDE SEQUENCE</scope>
</reference>
<dbReference type="EMBL" id="CAMXCT010000002">
    <property type="protein sequence ID" value="CAI3972297.1"/>
    <property type="molecule type" value="Genomic_DNA"/>
</dbReference>
<evidence type="ECO:0000313" key="2">
    <source>
        <dbReference type="EMBL" id="CAL4759609.1"/>
    </source>
</evidence>
<name>A0A9P1BFF4_9DINO</name>
<evidence type="ECO:0000313" key="1">
    <source>
        <dbReference type="EMBL" id="CAI3972297.1"/>
    </source>
</evidence>
<keyword evidence="3" id="KW-1185">Reference proteome</keyword>
<organism evidence="1">
    <name type="scientific">Cladocopium goreaui</name>
    <dbReference type="NCBI Taxonomy" id="2562237"/>
    <lineage>
        <taxon>Eukaryota</taxon>
        <taxon>Sar</taxon>
        <taxon>Alveolata</taxon>
        <taxon>Dinophyceae</taxon>
        <taxon>Suessiales</taxon>
        <taxon>Symbiodiniaceae</taxon>
        <taxon>Cladocopium</taxon>
    </lineage>
</organism>
<evidence type="ECO:0000313" key="3">
    <source>
        <dbReference type="Proteomes" id="UP001152797"/>
    </source>
</evidence>
<dbReference type="EMBL" id="CAMXCT020000002">
    <property type="protein sequence ID" value="CAL1125672.1"/>
    <property type="molecule type" value="Genomic_DNA"/>
</dbReference>
<accession>A0A9P1BFF4</accession>